<proteinExistence type="predicted"/>
<name>A0A4R6QS31_9BURK</name>
<keyword evidence="1" id="KW-1133">Transmembrane helix</keyword>
<dbReference type="OrthoDB" id="5295180at2"/>
<sequence>MSQQASKTPVDGRKQPWWKEPTMWLVVGGPSIVVVASFVTLGLALKFPDAVIEDRGQGADSVQTAVEAKAPGAALAPAMKARNHAATGGQ</sequence>
<keyword evidence="1" id="KW-0472">Membrane</keyword>
<evidence type="ECO:0000313" key="2">
    <source>
        <dbReference type="EMBL" id="TDP74430.1"/>
    </source>
</evidence>
<accession>A0A4R6QS31</accession>
<dbReference type="RefSeq" id="WP_133699057.1">
    <property type="nucleotide sequence ID" value="NZ_SNXS01000001.1"/>
</dbReference>
<protein>
    <recommendedName>
        <fullName evidence="4">Nitrogen fixation protein FixH</fullName>
    </recommendedName>
</protein>
<keyword evidence="3" id="KW-1185">Reference proteome</keyword>
<keyword evidence="1" id="KW-0812">Transmembrane</keyword>
<reference evidence="2 3" key="1">
    <citation type="submission" date="2019-03" db="EMBL/GenBank/DDBJ databases">
        <title>Genomic Encyclopedia of Type Strains, Phase IV (KMG-IV): sequencing the most valuable type-strain genomes for metagenomic binning, comparative biology and taxonomic classification.</title>
        <authorList>
            <person name="Goeker M."/>
        </authorList>
    </citation>
    <scope>NUCLEOTIDE SEQUENCE [LARGE SCALE GENOMIC DNA]</scope>
    <source>
        <strain evidence="2 3">DSM 16998</strain>
    </source>
</reference>
<dbReference type="EMBL" id="SNXS01000001">
    <property type="protein sequence ID" value="TDP74430.1"/>
    <property type="molecule type" value="Genomic_DNA"/>
</dbReference>
<dbReference type="AlphaFoldDB" id="A0A4R6QS31"/>
<gene>
    <name evidence="2" type="ORF">DES47_101488</name>
</gene>
<evidence type="ECO:0000313" key="3">
    <source>
        <dbReference type="Proteomes" id="UP000295361"/>
    </source>
</evidence>
<feature type="transmembrane region" description="Helical" evidence="1">
    <location>
        <begin position="23"/>
        <end position="45"/>
    </location>
</feature>
<organism evidence="2 3">
    <name type="scientific">Roseateles toxinivorans</name>
    <dbReference type="NCBI Taxonomy" id="270368"/>
    <lineage>
        <taxon>Bacteria</taxon>
        <taxon>Pseudomonadati</taxon>
        <taxon>Pseudomonadota</taxon>
        <taxon>Betaproteobacteria</taxon>
        <taxon>Burkholderiales</taxon>
        <taxon>Sphaerotilaceae</taxon>
        <taxon>Roseateles</taxon>
    </lineage>
</organism>
<evidence type="ECO:0008006" key="4">
    <source>
        <dbReference type="Google" id="ProtNLM"/>
    </source>
</evidence>
<evidence type="ECO:0000256" key="1">
    <source>
        <dbReference type="SAM" id="Phobius"/>
    </source>
</evidence>
<comment type="caution">
    <text evidence="2">The sequence shown here is derived from an EMBL/GenBank/DDBJ whole genome shotgun (WGS) entry which is preliminary data.</text>
</comment>
<dbReference type="InParanoid" id="A0A4R6QS31"/>
<dbReference type="Proteomes" id="UP000295361">
    <property type="component" value="Unassembled WGS sequence"/>
</dbReference>